<dbReference type="InterPro" id="IPR045584">
    <property type="entry name" value="Pilin-like"/>
</dbReference>
<dbReference type="InParanoid" id="A0A317ZLW6"/>
<sequence length="508" mass="58095">MIIAIALAALLFIFHSIENSRGLREWERVKNEIEAKGVRLEWKDYIPNPVPDEENFTATPIIAHFQYDSSSPHHTPWQDDWGDKVSFKGLFQLDSGGVRASESLIHKGERVWHESRFEGSATRRERLKSEGISIIPENIDPWEQLENLIQPHESLLDELRQAAATRPKSYIHGNYHGMPFDAPMPSFASTRNLTHLLYADALCALRNDDVGRALKNAQSIKRLGNTNPGMYFLVNAMIDNVARKEFEIPIYQLALKNRQLSDHQLKKLISKSLQNDALQAFEWSIQHEIAAGTESVLSHYEADWFFLSSSLDESWLDRLSESLWTTILKGIPDGWAYIMASRQAYYMSLTLDQYDPETRKLNLETIAQNQIELDRMIHEADFFDTLAAMAVPALGKVTQSALELHCQQDMLGIACALELYRRENKELPEDLSSLTTRYISQLYPDPATGRHYHYERLDKNHFRLWGAGLDGQDNGGQYDPDLRTSEQADIIWPGPVIFSHAKETALKN</sequence>
<organism evidence="1 2">
    <name type="scientific">Coraliomargarita sinensis</name>
    <dbReference type="NCBI Taxonomy" id="2174842"/>
    <lineage>
        <taxon>Bacteria</taxon>
        <taxon>Pseudomonadati</taxon>
        <taxon>Verrucomicrobiota</taxon>
        <taxon>Opitutia</taxon>
        <taxon>Puniceicoccales</taxon>
        <taxon>Coraliomargaritaceae</taxon>
        <taxon>Coraliomargarita</taxon>
    </lineage>
</organism>
<name>A0A317ZLW6_9BACT</name>
<reference evidence="1 2" key="1">
    <citation type="submission" date="2018-05" db="EMBL/GenBank/DDBJ databases">
        <title>Coraliomargarita sinensis sp. nov., isolated from a marine solar saltern.</title>
        <authorList>
            <person name="Zhou L.Y."/>
        </authorList>
    </citation>
    <scope>NUCLEOTIDE SEQUENCE [LARGE SCALE GENOMIC DNA]</scope>
    <source>
        <strain evidence="1 2">WN38</strain>
    </source>
</reference>
<comment type="caution">
    <text evidence="1">The sequence shown here is derived from an EMBL/GenBank/DDBJ whole genome shotgun (WGS) entry which is preliminary data.</text>
</comment>
<evidence type="ECO:0000313" key="1">
    <source>
        <dbReference type="EMBL" id="PXA05223.1"/>
    </source>
</evidence>
<keyword evidence="2" id="KW-1185">Reference proteome</keyword>
<dbReference type="EMBL" id="QHJQ01000002">
    <property type="protein sequence ID" value="PXA05223.1"/>
    <property type="molecule type" value="Genomic_DNA"/>
</dbReference>
<evidence type="ECO:0000313" key="2">
    <source>
        <dbReference type="Proteomes" id="UP000247099"/>
    </source>
</evidence>
<dbReference type="SUPFAM" id="SSF54523">
    <property type="entry name" value="Pili subunits"/>
    <property type="match status" value="1"/>
</dbReference>
<dbReference type="AlphaFoldDB" id="A0A317ZLW6"/>
<accession>A0A317ZLW6</accession>
<dbReference type="Proteomes" id="UP000247099">
    <property type="component" value="Unassembled WGS sequence"/>
</dbReference>
<gene>
    <name evidence="1" type="ORF">DDZ13_04480</name>
</gene>
<protein>
    <submittedName>
        <fullName evidence="1">Uncharacterized protein</fullName>
    </submittedName>
</protein>
<proteinExistence type="predicted"/>
<dbReference type="Gene3D" id="3.30.700.10">
    <property type="entry name" value="Glycoprotein, Type 4 Pilin"/>
    <property type="match status" value="1"/>
</dbReference>